<evidence type="ECO:0000313" key="1">
    <source>
        <dbReference type="EMBL" id="QNN89414.1"/>
    </source>
</evidence>
<dbReference type="EMBL" id="MN750550">
    <property type="protein sequence ID" value="QNN89414.1"/>
    <property type="molecule type" value="Genomic_DNA"/>
</dbReference>
<name>A0A7G9U8I3_9ABAC</name>
<organism evidence="1">
    <name type="scientific">Spilarctia obliqua nucleopolyhedrovirus</name>
    <dbReference type="NCBI Taxonomy" id="1638618"/>
    <lineage>
        <taxon>Viruses</taxon>
        <taxon>Viruses incertae sedis</taxon>
        <taxon>Naldaviricetes</taxon>
        <taxon>Lefavirales</taxon>
        <taxon>Baculoviridae</taxon>
        <taxon>Alphabaculovirus</taxon>
    </lineage>
</organism>
<dbReference type="InterPro" id="IPR008416">
    <property type="entry name" value="Baculo_VP1054"/>
</dbReference>
<proteinExistence type="predicted"/>
<dbReference type="Pfam" id="PF05789">
    <property type="entry name" value="Baculo_VP1054"/>
    <property type="match status" value="1"/>
</dbReference>
<sequence>MCPPRAIVKKIYSYVNWALNPHKDLRYSALIAQPSDATTGAGSENLRENINCDLHPDDVTPLNLLDWDNFVSAFMDYFGVPPSARSASI</sequence>
<reference evidence="1" key="1">
    <citation type="submission" date="2019-11" db="EMBL/GenBank/DDBJ databases">
        <title>Studies on the baculoviruses infecting the caterpillars, Spilarctia obliqua Walker (Erebidae) and Pieris brassicae Linn. (Pieridae) (Insecta: Lepidoptera).</title>
        <authorList>
            <person name="Paul S."/>
            <person name="Arumugaperumal A."/>
            <person name="Sathiya Balasingh Thangapandi E.J.J."/>
            <person name="Sarjubala Devi H."/>
            <person name="Johnson T."/>
            <person name="Maisnam S."/>
            <person name="Krishnavel S."/>
            <person name="Soman Syamala S."/>
            <person name="Ramamoorthy S."/>
            <person name="Karthikeyan R."/>
            <person name="Subburaman C."/>
            <person name="Jeyaprakash R."/>
            <person name="Azhaguchamy M."/>
            <person name="Ramaiyer V."/>
            <person name="Sivasubramaniam S."/>
        </authorList>
    </citation>
    <scope>NUCLEOTIDE SEQUENCE</scope>
    <source>
        <strain evidence="1">Manipur</strain>
    </source>
</reference>
<accession>A0A7G9U8I3</accession>
<protein>
    <submittedName>
        <fullName evidence="1">Capsid protein VP1054</fullName>
    </submittedName>
</protein>